<sequence length="87" mass="9845">MGNKQSTASDPSTPSRPPTKSKKVKQKDFKILNEHRPPAYTTGSPYNHGLESPSERLRRELIEIDGMRANVRAKKEGDVLPPYQEKK</sequence>
<keyword evidence="4" id="KW-1185">Reference proteome</keyword>
<dbReference type="KEGG" id="kdj:28972198"/>
<reference evidence="3" key="2">
    <citation type="submission" date="2013-07" db="EMBL/GenBank/DDBJ databases">
        <authorList>
            <consortium name="The Broad Institute Genome Sequencing Platform"/>
            <person name="Cuomo C."/>
            <person name="Litvintseva A."/>
            <person name="Chen Y."/>
            <person name="Heitman J."/>
            <person name="Sun S."/>
            <person name="Springer D."/>
            <person name="Dromer F."/>
            <person name="Young S.K."/>
            <person name="Zeng Q."/>
            <person name="Gargeya S."/>
            <person name="Fitzgerald M."/>
            <person name="Abouelleil A."/>
            <person name="Alvarado L."/>
            <person name="Berlin A.M."/>
            <person name="Chapman S.B."/>
            <person name="Dewar J."/>
            <person name="Goldberg J."/>
            <person name="Griggs A."/>
            <person name="Gujja S."/>
            <person name="Hansen M."/>
            <person name="Howarth C."/>
            <person name="Imamovic A."/>
            <person name="Larimer J."/>
            <person name="McCowan C."/>
            <person name="Murphy C."/>
            <person name="Pearson M."/>
            <person name="Priest M."/>
            <person name="Roberts A."/>
            <person name="Saif S."/>
            <person name="Shea T."/>
            <person name="Sykes S."/>
            <person name="Wortman J."/>
            <person name="Nusbaum C."/>
            <person name="Birren B."/>
        </authorList>
    </citation>
    <scope>NUCLEOTIDE SEQUENCE</scope>
    <source>
        <strain evidence="3">CBS 10117</strain>
    </source>
</reference>
<feature type="region of interest" description="Disordered" evidence="1">
    <location>
        <begin position="1"/>
        <end position="54"/>
    </location>
</feature>
<dbReference type="RefSeq" id="XP_018258958.1">
    <property type="nucleotide sequence ID" value="XM_018411757.1"/>
</dbReference>
<protein>
    <submittedName>
        <fullName evidence="2">Uncharacterized protein</fullName>
    </submittedName>
</protein>
<dbReference type="OrthoDB" id="10505600at2759"/>
<dbReference type="Proteomes" id="UP000078595">
    <property type="component" value="Chromosome 8"/>
</dbReference>
<evidence type="ECO:0000313" key="3">
    <source>
        <dbReference type="EMBL" id="WWC64251.1"/>
    </source>
</evidence>
<evidence type="ECO:0000313" key="4">
    <source>
        <dbReference type="Proteomes" id="UP000078595"/>
    </source>
</evidence>
<dbReference type="GeneID" id="28972198"/>
<dbReference type="AlphaFoldDB" id="A0A1A5ZTH0"/>
<reference evidence="3" key="3">
    <citation type="submission" date="2024-02" db="EMBL/GenBank/DDBJ databases">
        <title>Comparative genomics of Cryptococcus and Kwoniella reveals pathogenesis evolution and contrasting modes of karyotype evolution via chromosome fusion or intercentromeric recombination.</title>
        <authorList>
            <person name="Coelho M.A."/>
            <person name="David-Palma M."/>
            <person name="Shea T."/>
            <person name="Bowers K."/>
            <person name="McGinley-Smith S."/>
            <person name="Mohammad A.W."/>
            <person name="Gnirke A."/>
            <person name="Yurkov A.M."/>
            <person name="Nowrousian M."/>
            <person name="Sun S."/>
            <person name="Cuomo C.A."/>
            <person name="Heitman J."/>
        </authorList>
    </citation>
    <scope>NUCLEOTIDE SEQUENCE</scope>
    <source>
        <strain evidence="3">CBS 10117</strain>
    </source>
</reference>
<feature type="compositionally biased region" description="Basic and acidic residues" evidence="1">
    <location>
        <begin position="26"/>
        <end position="37"/>
    </location>
</feature>
<reference evidence="2" key="1">
    <citation type="submission" date="2013-07" db="EMBL/GenBank/DDBJ databases">
        <title>The Genome Sequence of Cryptococcus dejecticola CBS10117.</title>
        <authorList>
            <consortium name="The Broad Institute Genome Sequencing Platform"/>
            <person name="Cuomo C."/>
            <person name="Litvintseva A."/>
            <person name="Chen Y."/>
            <person name="Heitman J."/>
            <person name="Sun S."/>
            <person name="Springer D."/>
            <person name="Dromer F."/>
            <person name="Young S.K."/>
            <person name="Zeng Q."/>
            <person name="Gargeya S."/>
            <person name="Fitzgerald M."/>
            <person name="Abouelleil A."/>
            <person name="Alvarado L."/>
            <person name="Berlin A.M."/>
            <person name="Chapman S.B."/>
            <person name="Dewar J."/>
            <person name="Goldberg J."/>
            <person name="Griggs A."/>
            <person name="Gujja S."/>
            <person name="Hansen M."/>
            <person name="Howarth C."/>
            <person name="Imamovic A."/>
            <person name="Larimer J."/>
            <person name="McCowan C."/>
            <person name="Murphy C."/>
            <person name="Pearson M."/>
            <person name="Priest M."/>
            <person name="Roberts A."/>
            <person name="Saif S."/>
            <person name="Shea T."/>
            <person name="Sykes S."/>
            <person name="Wortman J."/>
            <person name="Nusbaum C."/>
            <person name="Birren B."/>
        </authorList>
    </citation>
    <scope>NUCLEOTIDE SEQUENCE [LARGE SCALE GENOMIC DNA]</scope>
    <source>
        <strain evidence="2">CBS 10117</strain>
    </source>
</reference>
<evidence type="ECO:0000256" key="1">
    <source>
        <dbReference type="SAM" id="MobiDB-lite"/>
    </source>
</evidence>
<name>A0A1A5ZTH0_9TREE</name>
<proteinExistence type="predicted"/>
<organism evidence="2">
    <name type="scientific">Kwoniella dejecticola CBS 10117</name>
    <dbReference type="NCBI Taxonomy" id="1296121"/>
    <lineage>
        <taxon>Eukaryota</taxon>
        <taxon>Fungi</taxon>
        <taxon>Dikarya</taxon>
        <taxon>Basidiomycota</taxon>
        <taxon>Agaricomycotina</taxon>
        <taxon>Tremellomycetes</taxon>
        <taxon>Tremellales</taxon>
        <taxon>Cryptococcaceae</taxon>
        <taxon>Kwoniella</taxon>
    </lineage>
</organism>
<evidence type="ECO:0000313" key="2">
    <source>
        <dbReference type="EMBL" id="OBR81116.1"/>
    </source>
</evidence>
<accession>A0A1A5ZTH0</accession>
<dbReference type="VEuPathDB" id="FungiDB:I303_08499"/>
<feature type="compositionally biased region" description="Low complexity" evidence="1">
    <location>
        <begin position="1"/>
        <end position="13"/>
    </location>
</feature>
<dbReference type="EMBL" id="CP144537">
    <property type="protein sequence ID" value="WWC64251.1"/>
    <property type="molecule type" value="Genomic_DNA"/>
</dbReference>
<dbReference type="EMBL" id="KI894038">
    <property type="protein sequence ID" value="OBR81116.1"/>
    <property type="molecule type" value="Genomic_DNA"/>
</dbReference>
<gene>
    <name evidence="2" type="ORF">I303_08499</name>
    <name evidence="3" type="ORF">I303_106860</name>
</gene>